<proteinExistence type="predicted"/>
<feature type="transmembrane region" description="Helical" evidence="1">
    <location>
        <begin position="32"/>
        <end position="57"/>
    </location>
</feature>
<keyword evidence="3" id="KW-1185">Reference proteome</keyword>
<dbReference type="EnsemblMetazoa" id="CJA28087.1">
    <property type="protein sequence ID" value="CJA28087.1"/>
    <property type="gene ID" value="WBGene00183661"/>
</dbReference>
<keyword evidence="1" id="KW-0812">Transmembrane</keyword>
<evidence type="ECO:0000313" key="2">
    <source>
        <dbReference type="EnsemblMetazoa" id="CJA28087.1"/>
    </source>
</evidence>
<reference evidence="2" key="2">
    <citation type="submission" date="2022-06" db="UniProtKB">
        <authorList>
            <consortium name="EnsemblMetazoa"/>
        </authorList>
    </citation>
    <scope>IDENTIFICATION</scope>
    <source>
        <strain evidence="2">DF5081</strain>
    </source>
</reference>
<sequence length="93" mass="10070">MSPIPLLHSDIPSAREDRNQADELNALFASSIGILAFSVIWLICVIGMILIAGYVFLKTEAEDRLHPEIAIKKAENGIFQTLAAISAKDGTFG</sequence>
<accession>A0A8R1I7V4</accession>
<evidence type="ECO:0000313" key="3">
    <source>
        <dbReference type="Proteomes" id="UP000005237"/>
    </source>
</evidence>
<keyword evidence="1" id="KW-1133">Transmembrane helix</keyword>
<reference evidence="3" key="1">
    <citation type="submission" date="2010-08" db="EMBL/GenBank/DDBJ databases">
        <authorList>
            <consortium name="Caenorhabditis japonica Sequencing Consortium"/>
            <person name="Wilson R.K."/>
        </authorList>
    </citation>
    <scope>NUCLEOTIDE SEQUENCE [LARGE SCALE GENOMIC DNA]</scope>
    <source>
        <strain evidence="3">DF5081</strain>
    </source>
</reference>
<name>A0A8R1I7V4_CAEJA</name>
<organism evidence="2 3">
    <name type="scientific">Caenorhabditis japonica</name>
    <dbReference type="NCBI Taxonomy" id="281687"/>
    <lineage>
        <taxon>Eukaryota</taxon>
        <taxon>Metazoa</taxon>
        <taxon>Ecdysozoa</taxon>
        <taxon>Nematoda</taxon>
        <taxon>Chromadorea</taxon>
        <taxon>Rhabditida</taxon>
        <taxon>Rhabditina</taxon>
        <taxon>Rhabditomorpha</taxon>
        <taxon>Rhabditoidea</taxon>
        <taxon>Rhabditidae</taxon>
        <taxon>Peloderinae</taxon>
        <taxon>Caenorhabditis</taxon>
    </lineage>
</organism>
<keyword evidence="1" id="KW-0472">Membrane</keyword>
<evidence type="ECO:0000256" key="1">
    <source>
        <dbReference type="SAM" id="Phobius"/>
    </source>
</evidence>
<dbReference type="AlphaFoldDB" id="A0A8R1I7V4"/>
<protein>
    <submittedName>
        <fullName evidence="2">Uncharacterized protein</fullName>
    </submittedName>
</protein>
<dbReference type="Proteomes" id="UP000005237">
    <property type="component" value="Unassembled WGS sequence"/>
</dbReference>